<evidence type="ECO:0000256" key="3">
    <source>
        <dbReference type="ARBA" id="ARBA00022729"/>
    </source>
</evidence>
<evidence type="ECO:0000313" key="13">
    <source>
        <dbReference type="Proteomes" id="UP000007303"/>
    </source>
</evidence>
<dbReference type="Pfam" id="PF07703">
    <property type="entry name" value="A2M_BRD"/>
    <property type="match status" value="1"/>
</dbReference>
<dbReference type="InterPro" id="IPR011626">
    <property type="entry name" value="Alpha-macroglobulin_TED"/>
</dbReference>
<dbReference type="Pfam" id="PF07677">
    <property type="entry name" value="A2M_recep"/>
    <property type="match status" value="1"/>
</dbReference>
<dbReference type="PANTHER" id="PTHR11412">
    <property type="entry name" value="MACROGLOBULIN / COMPLEMENT"/>
    <property type="match status" value="1"/>
</dbReference>
<protein>
    <submittedName>
        <fullName evidence="12">CD109 molecule</fullName>
    </submittedName>
</protein>
<evidence type="ECO:0000259" key="9">
    <source>
        <dbReference type="SMART" id="SM01359"/>
    </source>
</evidence>
<evidence type="ECO:0000256" key="6">
    <source>
        <dbReference type="ARBA" id="ARBA00023157"/>
    </source>
</evidence>
<dbReference type="InterPro" id="IPR041813">
    <property type="entry name" value="A2M_TED"/>
</dbReference>
<dbReference type="InterPro" id="IPR047565">
    <property type="entry name" value="Alpha-macroglob_thiol-ester_cl"/>
</dbReference>
<dbReference type="Ensembl" id="ENSTNIT00000003612.1">
    <property type="protein sequence ID" value="ENSTNIP00000001488.1"/>
    <property type="gene ID" value="ENSTNIG00000010707.1"/>
</dbReference>
<dbReference type="Gene3D" id="2.60.40.1930">
    <property type="match status" value="3"/>
</dbReference>
<feature type="domain" description="Alpha-macroglobulin receptor-binding" evidence="11">
    <location>
        <begin position="1300"/>
        <end position="1384"/>
    </location>
</feature>
<reference evidence="12" key="2">
    <citation type="submission" date="2025-08" db="UniProtKB">
        <authorList>
            <consortium name="Ensembl"/>
        </authorList>
    </citation>
    <scope>IDENTIFICATION</scope>
</reference>
<dbReference type="InterPro" id="IPR013783">
    <property type="entry name" value="Ig-like_fold"/>
</dbReference>
<organism evidence="12 13">
    <name type="scientific">Tetraodon nigroviridis</name>
    <name type="common">Spotted green pufferfish</name>
    <name type="synonym">Chelonodon nigroviridis</name>
    <dbReference type="NCBI Taxonomy" id="99883"/>
    <lineage>
        <taxon>Eukaryota</taxon>
        <taxon>Metazoa</taxon>
        <taxon>Chordata</taxon>
        <taxon>Craniata</taxon>
        <taxon>Vertebrata</taxon>
        <taxon>Euteleostomi</taxon>
        <taxon>Actinopterygii</taxon>
        <taxon>Neopterygii</taxon>
        <taxon>Teleostei</taxon>
        <taxon>Neoteleostei</taxon>
        <taxon>Acanthomorphata</taxon>
        <taxon>Eupercaria</taxon>
        <taxon>Tetraodontiformes</taxon>
        <taxon>Tetradontoidea</taxon>
        <taxon>Tetraodontidae</taxon>
        <taxon>Tetraodon</taxon>
    </lineage>
</organism>
<dbReference type="SMART" id="SM01361">
    <property type="entry name" value="A2M_recep"/>
    <property type="match status" value="1"/>
</dbReference>
<dbReference type="FunFam" id="1.50.10.20:FF:000001">
    <property type="entry name" value="CD109 isoform 1"/>
    <property type="match status" value="1"/>
</dbReference>
<dbReference type="InterPro" id="IPR001599">
    <property type="entry name" value="Macroglobln_a2"/>
</dbReference>
<dbReference type="Gene3D" id="2.60.120.1540">
    <property type="match status" value="1"/>
</dbReference>
<sequence>VCGGVILTLLFCFCSQEHPASYLLLAPGSLQPGLQTTLSVTILGSSPVLVSAGITHQNQMVAMNSVTVEGAWELKGFCFPGATQLLTLPAIQRDESSHRSPYLLHVKGHVNEVEVFSNETELTFDPKCFSTFIQTDKPNYRPGQAVRMRVVSLGPDGRPNHSPVNVTVRDPRGNLLRQWLAVDGVHGVVSKEFQLSENPPVGQWSIVARVSDAVTEKHFSVAKDASPTFSVHIQAPKRVHRDQVLQGSVQAKYVYGKPVRGHVNLTFIYPPRWRLTSTFLSLLQIDGTADFTFDLLGYRHVEKSHLGMAFYDGNVDDESVTVLVHVTDQLTGLTCNSRTTVFVATSRYDLCFEGHPKMLKPSLSFVAMLKVSTYNKQPLSLEDRQKPVRVSVKQQKQQGWMEGVEEKEEEMVAEEMELHVPADGIIPLSITLKNDTGILLIEAYFGDSHHSLQLYRGYSSPSHSYLQIQRPPTPAQVGSPVTLNIQSNFPVFQIRYLVKAGGQVVSAGAGAAPLSLLPEASWAPLACVLVYCLHPTGEVVNDQIELPVTPVTNNKVSLSWSRSVVEPGDQVVLRVTAEEPASLVGVLVVDKATQRGGSHNDLTLDSMLHKPELLDAYPIFQMGDPYSVFKTCDLVAMTDAMLQVPEHLLYLDALAEEELLHHQDEGSAMEEDEHLQEHFPETWIWKDVHTGHSVSSDIQVTVPDSLTTWVVSAFVVSENLGLGFAEAPVELTVLKDFFLSLNLPACVIRGEELLLEVVVFNYLPHQVEVTVTVAESHMFQFVFSDQGGLATPFVTHLFVESQGEASVHIPIRPLVLGEVPVSVEAKTSTASDSMVRTVVVKAEGLEQFFSSSLLLELSSQSSLAEHLSFSFPPDVVMGSQRASVTVVGDLLGPSISGLDHLIRMPHGCGEQNMINFAPNVYVLQYLSATGQADPETTARATAYMSTGYEQELTYQRADGSFSAFGDSDAAGSTWLSAFVLRCFLQARPFIGVDAQVLEGVAAWLSTQQGAGGRFEESGRVIHTELKGGLEGPVSLTAYVLIALMEDPDLSVSGALGFLETRLDLGISSNYSLSLVAYALALANSSRAPLALQELMGRAELKDGVPLWSSPEAGRSRSSWQPRSADIEMASYVLLSHHKLGLIAEGVKLMKWLSQQRNDRGGFRGTQDTVVALQALATLAALTSSHDIDLTVRVNTDEWVAAAVFHVDQDNYLLHQSQQIEAGEGLHLQVTAEGWGLALFQLNVFYNVWRVEPTRKRRDSQEPGAEPEAFRLSVELFDSDSHPAHLSICLSLVQGLALSATGMAIVEAGLLSGFVLPPDGIQTDDVVRKVETPPGKVIVYLDSVTTSEVCLSIPLMVQNKVAKVQEASVLVYDYYESTRRATQTYNSGRRREQTSSDLCGQLEGHCPGSVFDSGVRLSGVWPALLLILLFL</sequence>
<dbReference type="Pfam" id="PF01835">
    <property type="entry name" value="MG2"/>
    <property type="match status" value="1"/>
</dbReference>
<evidence type="ECO:0000256" key="7">
    <source>
        <dbReference type="ARBA" id="ARBA00023180"/>
    </source>
</evidence>
<keyword evidence="5" id="KW-0882">Thioester bond</keyword>
<dbReference type="Gene3D" id="2.60.40.690">
    <property type="entry name" value="Alpha-macroglobulin, receptor-binding domain"/>
    <property type="match status" value="1"/>
</dbReference>
<dbReference type="InterPro" id="IPR011625">
    <property type="entry name" value="A2M_N_BRD"/>
</dbReference>
<evidence type="ECO:0000313" key="12">
    <source>
        <dbReference type="Ensembl" id="ENSTNIP00000001488.1"/>
    </source>
</evidence>
<dbReference type="InterPro" id="IPR050473">
    <property type="entry name" value="A2M/Complement_sys"/>
</dbReference>
<dbReference type="InterPro" id="IPR009048">
    <property type="entry name" value="A-macroglobulin_rcpt-bd"/>
</dbReference>
<dbReference type="InterPro" id="IPR008930">
    <property type="entry name" value="Terpenoid_cyclase/PrenylTrfase"/>
</dbReference>
<dbReference type="InterPro" id="IPR019742">
    <property type="entry name" value="MacrogloblnA2_CS"/>
</dbReference>
<keyword evidence="6" id="KW-1015">Disulfide bond</keyword>
<dbReference type="InterPro" id="IPR041555">
    <property type="entry name" value="MG3"/>
</dbReference>
<feature type="domain" description="Alpha-2-macroglobulin" evidence="10">
    <location>
        <begin position="682"/>
        <end position="773"/>
    </location>
</feature>
<dbReference type="Pfam" id="PF00207">
    <property type="entry name" value="A2M"/>
    <property type="match status" value="1"/>
</dbReference>
<evidence type="ECO:0000256" key="8">
    <source>
        <dbReference type="SAM" id="SignalP"/>
    </source>
</evidence>
<dbReference type="CDD" id="cd02897">
    <property type="entry name" value="A2M_2"/>
    <property type="match status" value="1"/>
</dbReference>
<reference evidence="13" key="1">
    <citation type="journal article" date="2004" name="Nature">
        <title>Genome duplication in the teleost fish Tetraodon nigroviridis reveals the early vertebrate proto-karyotype.</title>
        <authorList>
            <person name="Jaillon O."/>
            <person name="Aury J.-M."/>
            <person name="Brunet F."/>
            <person name="Petit J.-L."/>
            <person name="Stange-Thomann N."/>
            <person name="Mauceli E."/>
            <person name="Bouneau L."/>
            <person name="Fischer C."/>
            <person name="Ozouf-Costaz C."/>
            <person name="Bernot A."/>
            <person name="Nicaud S."/>
            <person name="Jaffe D."/>
            <person name="Fisher S."/>
            <person name="Lutfalla G."/>
            <person name="Dossat C."/>
            <person name="Segurens B."/>
            <person name="Dasilva C."/>
            <person name="Salanoubat M."/>
            <person name="Levy M."/>
            <person name="Boudet N."/>
            <person name="Castellano S."/>
            <person name="Anthouard V."/>
            <person name="Jubin C."/>
            <person name="Castelli V."/>
            <person name="Katinka M."/>
            <person name="Vacherie B."/>
            <person name="Biemont C."/>
            <person name="Skalli Z."/>
            <person name="Cattolico L."/>
            <person name="Poulain J."/>
            <person name="De Berardinis V."/>
            <person name="Cruaud C."/>
            <person name="Duprat S."/>
            <person name="Brottier P."/>
            <person name="Coutanceau J.-P."/>
            <person name="Gouzy J."/>
            <person name="Parra G."/>
            <person name="Lardier G."/>
            <person name="Chapple C."/>
            <person name="McKernan K.J."/>
            <person name="McEwan P."/>
            <person name="Bosak S."/>
            <person name="Kellis M."/>
            <person name="Volff J.-N."/>
            <person name="Guigo R."/>
            <person name="Zody M.C."/>
            <person name="Mesirov J."/>
            <person name="Lindblad-Toh K."/>
            <person name="Birren B."/>
            <person name="Nusbaum C."/>
            <person name="Kahn D."/>
            <person name="Robinson-Rechavi M."/>
            <person name="Laudet V."/>
            <person name="Schachter V."/>
            <person name="Quetier F."/>
            <person name="Saurin W."/>
            <person name="Scarpelli C."/>
            <person name="Wincker P."/>
            <person name="Lander E.S."/>
            <person name="Weissenbach J."/>
            <person name="Roest Crollius H."/>
        </authorList>
    </citation>
    <scope>NUCLEOTIDE SEQUENCE [LARGE SCALE GENOMIC DNA]</scope>
</reference>
<evidence type="ECO:0000256" key="2">
    <source>
        <dbReference type="ARBA" id="ARBA00022690"/>
    </source>
</evidence>
<dbReference type="SUPFAM" id="SSF48239">
    <property type="entry name" value="Terpenoid cyclases/Protein prenyltransferases"/>
    <property type="match status" value="1"/>
</dbReference>
<keyword evidence="13" id="KW-1185">Reference proteome</keyword>
<dbReference type="InParanoid" id="H3BZS2"/>
<evidence type="ECO:0000256" key="1">
    <source>
        <dbReference type="ARBA" id="ARBA00010952"/>
    </source>
</evidence>
<keyword evidence="2" id="KW-0646">Protease inhibitor</keyword>
<evidence type="ECO:0000259" key="10">
    <source>
        <dbReference type="SMART" id="SM01360"/>
    </source>
</evidence>
<evidence type="ECO:0000256" key="4">
    <source>
        <dbReference type="ARBA" id="ARBA00022900"/>
    </source>
</evidence>
<comment type="similarity">
    <text evidence="1">Belongs to the protease inhibitor I39 (alpha-2-macroglobulin) family.</text>
</comment>
<dbReference type="Gene3D" id="2.60.40.1940">
    <property type="match status" value="1"/>
</dbReference>
<proteinExistence type="inferred from homology"/>
<dbReference type="OMA" id="FMNSFTV"/>
<dbReference type="SMART" id="SM01359">
    <property type="entry name" value="A2M_N_2"/>
    <property type="match status" value="1"/>
</dbReference>
<keyword evidence="4" id="KW-0722">Serine protease inhibitor</keyword>
<dbReference type="GO" id="GO:0004867">
    <property type="term" value="F:serine-type endopeptidase inhibitor activity"/>
    <property type="evidence" value="ECO:0007669"/>
    <property type="project" value="UniProtKB-KW"/>
</dbReference>
<dbReference type="GeneTree" id="ENSGT00940000155926"/>
<dbReference type="GO" id="GO:0005615">
    <property type="term" value="C:extracellular space"/>
    <property type="evidence" value="ECO:0007669"/>
    <property type="project" value="InterPro"/>
</dbReference>
<feature type="chain" id="PRO_5003581766" evidence="8">
    <location>
        <begin position="17"/>
        <end position="1430"/>
    </location>
</feature>
<feature type="signal peptide" evidence="8">
    <location>
        <begin position="1"/>
        <end position="16"/>
    </location>
</feature>
<dbReference type="Pfam" id="PF07678">
    <property type="entry name" value="TED_complement"/>
    <property type="match status" value="1"/>
</dbReference>
<dbReference type="Gene3D" id="6.20.50.160">
    <property type="match status" value="1"/>
</dbReference>
<dbReference type="Gene3D" id="2.60.40.10">
    <property type="entry name" value="Immunoglobulins"/>
    <property type="match status" value="2"/>
</dbReference>
<dbReference type="Pfam" id="PF17791">
    <property type="entry name" value="MG3"/>
    <property type="match status" value="1"/>
</dbReference>
<feature type="domain" description="Alpha-2-macroglobulin bait region" evidence="9">
    <location>
        <begin position="466"/>
        <end position="596"/>
    </location>
</feature>
<dbReference type="STRING" id="99883.ENSTNIP00000001488"/>
<accession>H3BZS2</accession>
<dbReference type="SUPFAM" id="SSF49410">
    <property type="entry name" value="Alpha-macroglobulin receptor domain"/>
    <property type="match status" value="1"/>
</dbReference>
<dbReference type="PANTHER" id="PTHR11412:SF136">
    <property type="entry name" value="CD109 ANTIGEN"/>
    <property type="match status" value="1"/>
</dbReference>
<evidence type="ECO:0000259" key="11">
    <source>
        <dbReference type="SMART" id="SM01361"/>
    </source>
</evidence>
<evidence type="ECO:0000256" key="5">
    <source>
        <dbReference type="ARBA" id="ARBA00022966"/>
    </source>
</evidence>
<dbReference type="SMART" id="SM01419">
    <property type="entry name" value="Thiol-ester_cl"/>
    <property type="match status" value="1"/>
</dbReference>
<dbReference type="Gene3D" id="1.50.10.20">
    <property type="match status" value="1"/>
</dbReference>
<dbReference type="SMART" id="SM01360">
    <property type="entry name" value="A2M"/>
    <property type="match status" value="1"/>
</dbReference>
<dbReference type="InterPro" id="IPR036595">
    <property type="entry name" value="A-macroglobulin_rcpt-bd_sf"/>
</dbReference>
<reference evidence="12" key="3">
    <citation type="submission" date="2025-09" db="UniProtKB">
        <authorList>
            <consortium name="Ensembl"/>
        </authorList>
    </citation>
    <scope>IDENTIFICATION</scope>
</reference>
<dbReference type="InterPro" id="IPR002890">
    <property type="entry name" value="MG2"/>
</dbReference>
<dbReference type="Proteomes" id="UP000007303">
    <property type="component" value="Unassembled WGS sequence"/>
</dbReference>
<keyword evidence="3 8" id="KW-0732">Signal</keyword>
<keyword evidence="7" id="KW-0325">Glycoprotein</keyword>
<dbReference type="Gene3D" id="2.20.130.20">
    <property type="match status" value="1"/>
</dbReference>
<name>H3BZS2_TETNG</name>
<dbReference type="PROSITE" id="PS00477">
    <property type="entry name" value="ALPHA_2_MACROGLOBULIN"/>
    <property type="match status" value="1"/>
</dbReference>
<dbReference type="FunFam" id="2.60.40.1930:FF:000001">
    <property type="entry name" value="CD109 isoform 3"/>
    <property type="match status" value="1"/>
</dbReference>